<gene>
    <name evidence="1" type="ORF">BU25DRAFT_451331</name>
</gene>
<dbReference type="Proteomes" id="UP000799754">
    <property type="component" value="Unassembled WGS sequence"/>
</dbReference>
<evidence type="ECO:0000313" key="1">
    <source>
        <dbReference type="EMBL" id="KAF2623337.1"/>
    </source>
</evidence>
<protein>
    <submittedName>
        <fullName evidence="1">Uncharacterized protein</fullName>
    </submittedName>
</protein>
<sequence>MQLLSYALLSMATAAYASPLARPTDALKERAVNCNKVNAALGVLKILGSPATTFCSSYLHIPATVTQTATVAPPVATVTISTTTISTIAPAGCSTVVLQDSSAPAPEGKRDVIEKRINLPALSAFAASQLSSGCSCLGLSPKTTSTTTFTPPATSTVKVVATSTACTTCAPNLAPCTFDDPGRCCSQACAAPGVLGNTNDFPACVVF</sequence>
<dbReference type="EMBL" id="MU006737">
    <property type="protein sequence ID" value="KAF2623337.1"/>
    <property type="molecule type" value="Genomic_DNA"/>
</dbReference>
<reference evidence="1" key="1">
    <citation type="journal article" date="2020" name="Stud. Mycol.">
        <title>101 Dothideomycetes genomes: a test case for predicting lifestyles and emergence of pathogens.</title>
        <authorList>
            <person name="Haridas S."/>
            <person name="Albert R."/>
            <person name="Binder M."/>
            <person name="Bloem J."/>
            <person name="Labutti K."/>
            <person name="Salamov A."/>
            <person name="Andreopoulos B."/>
            <person name="Baker S."/>
            <person name="Barry K."/>
            <person name="Bills G."/>
            <person name="Bluhm B."/>
            <person name="Cannon C."/>
            <person name="Castanera R."/>
            <person name="Culley D."/>
            <person name="Daum C."/>
            <person name="Ezra D."/>
            <person name="Gonzalez J."/>
            <person name="Henrissat B."/>
            <person name="Kuo A."/>
            <person name="Liang C."/>
            <person name="Lipzen A."/>
            <person name="Lutzoni F."/>
            <person name="Magnuson J."/>
            <person name="Mondo S."/>
            <person name="Nolan M."/>
            <person name="Ohm R."/>
            <person name="Pangilinan J."/>
            <person name="Park H.-J."/>
            <person name="Ramirez L."/>
            <person name="Alfaro M."/>
            <person name="Sun H."/>
            <person name="Tritt A."/>
            <person name="Yoshinaga Y."/>
            <person name="Zwiers L.-H."/>
            <person name="Turgeon B."/>
            <person name="Goodwin S."/>
            <person name="Spatafora J."/>
            <person name="Crous P."/>
            <person name="Grigoriev I."/>
        </authorList>
    </citation>
    <scope>NUCLEOTIDE SEQUENCE</scope>
    <source>
        <strain evidence="1">CBS 525.71</strain>
    </source>
</reference>
<name>A0ACB6RPZ4_9PLEO</name>
<keyword evidence="2" id="KW-1185">Reference proteome</keyword>
<comment type="caution">
    <text evidence="1">The sequence shown here is derived from an EMBL/GenBank/DDBJ whole genome shotgun (WGS) entry which is preliminary data.</text>
</comment>
<proteinExistence type="predicted"/>
<organism evidence="1 2">
    <name type="scientific">Macroventuria anomochaeta</name>
    <dbReference type="NCBI Taxonomy" id="301207"/>
    <lineage>
        <taxon>Eukaryota</taxon>
        <taxon>Fungi</taxon>
        <taxon>Dikarya</taxon>
        <taxon>Ascomycota</taxon>
        <taxon>Pezizomycotina</taxon>
        <taxon>Dothideomycetes</taxon>
        <taxon>Pleosporomycetidae</taxon>
        <taxon>Pleosporales</taxon>
        <taxon>Pleosporineae</taxon>
        <taxon>Didymellaceae</taxon>
        <taxon>Macroventuria</taxon>
    </lineage>
</organism>
<accession>A0ACB6RPZ4</accession>
<evidence type="ECO:0000313" key="2">
    <source>
        <dbReference type="Proteomes" id="UP000799754"/>
    </source>
</evidence>